<dbReference type="InterPro" id="IPR026033">
    <property type="entry name" value="Azg-like_bact_archaea"/>
</dbReference>
<feature type="transmembrane region" description="Helical" evidence="9">
    <location>
        <begin position="457"/>
        <end position="473"/>
    </location>
</feature>
<evidence type="ECO:0000256" key="6">
    <source>
        <dbReference type="ARBA" id="ARBA00022989"/>
    </source>
</evidence>
<sequence>MENSKKRKDNLKESFLDKYFKLSENGTSVRTEILAGLTAFITMAYALLVIPNMLKFSGMNSLGVKGDAAASLTVLNDPVISSAFAGMCIASCIGTLIMALYANLPFALAPGMGLTAFFTYSVCLTLGYTWQQALTAVFISGILFIIITVTSIREKIVEALPQNLKLAITGGIGLFVSLIGLKSGHIVVSDPGTLVKFGDLTSKSTVLTVIGIIIMAILMARNVRGGMLISIIITTIIGIPMGITKISGLKFFSVPKFGATFFAFDFKGLLHHGGSGFIGALTSIVMVILTFSLVDLFDTIGTLVGTAHKADMIQPDGKVKNMRKALLSDAVATTISSMMGTPTMATVVESTAGIAEGGRTGLTNVVVGILFALSLFFGGIVGIVPSEATAPALIIVGILMVGAVKEIDFEDFTEALPAFFTMAMMPFTYSIANGIAAGIIFYTVIKLGTGKQKQIHPIMYILSLLFILRFVLLPQ</sequence>
<feature type="transmembrane region" description="Helical" evidence="9">
    <location>
        <begin position="227"/>
        <end position="246"/>
    </location>
</feature>
<dbReference type="RefSeq" id="WP_039249809.1">
    <property type="nucleotide sequence ID" value="NZ_JDRX01000013.1"/>
</dbReference>
<accession>A0AA89CMC6</accession>
<feature type="transmembrane region" description="Helical" evidence="9">
    <location>
        <begin position="79"/>
        <end position="101"/>
    </location>
</feature>
<dbReference type="PANTHER" id="PTHR43337">
    <property type="entry name" value="XANTHINE/URACIL PERMEASE C887.17-RELATED"/>
    <property type="match status" value="1"/>
</dbReference>
<evidence type="ECO:0000313" key="10">
    <source>
        <dbReference type="EMBL" id="KGN02131.1"/>
    </source>
</evidence>
<evidence type="ECO:0000256" key="1">
    <source>
        <dbReference type="ARBA" id="ARBA00004651"/>
    </source>
</evidence>
<gene>
    <name evidence="10" type="ORF">Z969_06800</name>
</gene>
<feature type="transmembrane region" description="Helical" evidence="9">
    <location>
        <begin position="201"/>
        <end position="220"/>
    </location>
</feature>
<comment type="similarity">
    <text evidence="2 8">Belongs to the nucleobase:cation symporter-2 (NCS2) (TC 2.A.40) family. Azg-like subfamily.</text>
</comment>
<keyword evidence="7 8" id="KW-0472">Membrane</keyword>
<dbReference type="EMBL" id="JDRX01000013">
    <property type="protein sequence ID" value="KGN02131.1"/>
    <property type="molecule type" value="Genomic_DNA"/>
</dbReference>
<feature type="transmembrane region" description="Helical" evidence="9">
    <location>
        <begin position="108"/>
        <end position="128"/>
    </location>
</feature>
<feature type="transmembrane region" description="Helical" evidence="9">
    <location>
        <begin position="134"/>
        <end position="152"/>
    </location>
</feature>
<dbReference type="AlphaFoldDB" id="A0AA89CMC6"/>
<proteinExistence type="inferred from homology"/>
<dbReference type="GO" id="GO:0005345">
    <property type="term" value="F:purine nucleobase transmembrane transporter activity"/>
    <property type="evidence" value="ECO:0007669"/>
    <property type="project" value="TreeGrafter"/>
</dbReference>
<evidence type="ECO:0000256" key="3">
    <source>
        <dbReference type="ARBA" id="ARBA00022448"/>
    </source>
</evidence>
<reference evidence="10 11" key="1">
    <citation type="submission" date="2014-01" db="EMBL/GenBank/DDBJ databases">
        <title>Plasmidome dynamics in the species complex Clostridium novyi sensu lato converts strains of independent lineages into distinctly different pathogens.</title>
        <authorList>
            <person name="Skarin H."/>
            <person name="Segerman B."/>
        </authorList>
    </citation>
    <scope>NUCLEOTIDE SEQUENCE [LARGE SCALE GENOMIC DNA]</scope>
    <source>
        <strain evidence="10 11">4570</strain>
    </source>
</reference>
<feature type="transmembrane region" description="Helical" evidence="9">
    <location>
        <begin position="164"/>
        <end position="181"/>
    </location>
</feature>
<keyword evidence="5 8" id="KW-0812">Transmembrane</keyword>
<feature type="transmembrane region" description="Helical" evidence="9">
    <location>
        <begin position="427"/>
        <end position="445"/>
    </location>
</feature>
<feature type="transmembrane region" description="Helical" evidence="9">
    <location>
        <begin position="33"/>
        <end position="54"/>
    </location>
</feature>
<dbReference type="PANTHER" id="PTHR43337:SF1">
    <property type="entry name" value="XANTHINE_URACIL PERMEASE C887.17-RELATED"/>
    <property type="match status" value="1"/>
</dbReference>
<evidence type="ECO:0000256" key="7">
    <source>
        <dbReference type="ARBA" id="ARBA00023136"/>
    </source>
</evidence>
<dbReference type="PIRSF" id="PIRSF005353">
    <property type="entry name" value="PbuG"/>
    <property type="match status" value="1"/>
</dbReference>
<comment type="caution">
    <text evidence="10">The sequence shown here is derived from an EMBL/GenBank/DDBJ whole genome shotgun (WGS) entry which is preliminary data.</text>
</comment>
<evidence type="ECO:0000313" key="11">
    <source>
        <dbReference type="Proteomes" id="UP000030016"/>
    </source>
</evidence>
<name>A0AA89CMC6_CLONO</name>
<dbReference type="InterPro" id="IPR045018">
    <property type="entry name" value="Azg-like"/>
</dbReference>
<dbReference type="Proteomes" id="UP000030016">
    <property type="component" value="Unassembled WGS sequence"/>
</dbReference>
<evidence type="ECO:0000256" key="9">
    <source>
        <dbReference type="SAM" id="Phobius"/>
    </source>
</evidence>
<dbReference type="Pfam" id="PF00860">
    <property type="entry name" value="Xan_ur_permease"/>
    <property type="match status" value="1"/>
</dbReference>
<comment type="subcellular location">
    <subcellularLocation>
        <location evidence="1 8">Cell membrane</location>
        <topology evidence="1 8">Multi-pass membrane protein</topology>
    </subcellularLocation>
</comment>
<protein>
    <submittedName>
        <fullName evidence="10">Guanine permease</fullName>
    </submittedName>
</protein>
<keyword evidence="6 8" id="KW-1133">Transmembrane helix</keyword>
<feature type="transmembrane region" description="Helical" evidence="9">
    <location>
        <begin position="390"/>
        <end position="407"/>
    </location>
</feature>
<evidence type="ECO:0000256" key="5">
    <source>
        <dbReference type="ARBA" id="ARBA00022692"/>
    </source>
</evidence>
<dbReference type="InterPro" id="IPR006043">
    <property type="entry name" value="NCS2"/>
</dbReference>
<feature type="transmembrane region" description="Helical" evidence="9">
    <location>
        <begin position="277"/>
        <end position="304"/>
    </location>
</feature>
<keyword evidence="4 8" id="KW-1003">Cell membrane</keyword>
<keyword evidence="3 8" id="KW-0813">Transport</keyword>
<evidence type="ECO:0000256" key="2">
    <source>
        <dbReference type="ARBA" id="ARBA00005697"/>
    </source>
</evidence>
<organism evidence="10 11">
    <name type="scientific">Clostridium novyi A str. 4570</name>
    <dbReference type="NCBI Taxonomy" id="1444290"/>
    <lineage>
        <taxon>Bacteria</taxon>
        <taxon>Bacillati</taxon>
        <taxon>Bacillota</taxon>
        <taxon>Clostridia</taxon>
        <taxon>Eubacteriales</taxon>
        <taxon>Clostridiaceae</taxon>
        <taxon>Clostridium</taxon>
    </lineage>
</organism>
<evidence type="ECO:0000256" key="4">
    <source>
        <dbReference type="ARBA" id="ARBA00022475"/>
    </source>
</evidence>
<dbReference type="GO" id="GO:0005886">
    <property type="term" value="C:plasma membrane"/>
    <property type="evidence" value="ECO:0007669"/>
    <property type="project" value="UniProtKB-SubCell"/>
</dbReference>
<feature type="transmembrane region" description="Helical" evidence="9">
    <location>
        <begin position="365"/>
        <end position="383"/>
    </location>
</feature>
<evidence type="ECO:0000256" key="8">
    <source>
        <dbReference type="PIRNR" id="PIRNR005353"/>
    </source>
</evidence>